<organism evidence="1 2">
    <name type="scientific">Mauremys mutica</name>
    <name type="common">yellowpond turtle</name>
    <dbReference type="NCBI Taxonomy" id="74926"/>
    <lineage>
        <taxon>Eukaryota</taxon>
        <taxon>Metazoa</taxon>
        <taxon>Chordata</taxon>
        <taxon>Craniata</taxon>
        <taxon>Vertebrata</taxon>
        <taxon>Euteleostomi</taxon>
        <taxon>Archelosauria</taxon>
        <taxon>Testudinata</taxon>
        <taxon>Testudines</taxon>
        <taxon>Cryptodira</taxon>
        <taxon>Durocryptodira</taxon>
        <taxon>Testudinoidea</taxon>
        <taxon>Geoemydidae</taxon>
        <taxon>Geoemydinae</taxon>
        <taxon>Mauremys</taxon>
    </lineage>
</organism>
<dbReference type="EMBL" id="JAHDVG010000488">
    <property type="protein sequence ID" value="KAH1165588.1"/>
    <property type="molecule type" value="Genomic_DNA"/>
</dbReference>
<name>A0A9D3WS38_9SAUR</name>
<keyword evidence="2" id="KW-1185">Reference proteome</keyword>
<sequence>MFSVCSNDANQVMIILGDLRSQFVSSSSRCLRSHISGTNVSHRLLFLPRLQTGMKHSFRAQQQINSSPPALLLYCFLSNVTTLPAAQGLLPTVHCSQHWGLQ</sequence>
<dbReference type="Proteomes" id="UP000827986">
    <property type="component" value="Unassembled WGS sequence"/>
</dbReference>
<reference evidence="1" key="1">
    <citation type="submission" date="2021-09" db="EMBL/GenBank/DDBJ databases">
        <title>The genome of Mauremys mutica provides insights into the evolution of semi-aquatic lifestyle.</title>
        <authorList>
            <person name="Gong S."/>
            <person name="Gao Y."/>
        </authorList>
    </citation>
    <scope>NUCLEOTIDE SEQUENCE</scope>
    <source>
        <strain evidence="1">MM-2020</strain>
        <tissue evidence="1">Muscle</tissue>
    </source>
</reference>
<accession>A0A9D3WS38</accession>
<dbReference type="AlphaFoldDB" id="A0A9D3WS38"/>
<proteinExistence type="predicted"/>
<evidence type="ECO:0000313" key="2">
    <source>
        <dbReference type="Proteomes" id="UP000827986"/>
    </source>
</evidence>
<comment type="caution">
    <text evidence="1">The sequence shown here is derived from an EMBL/GenBank/DDBJ whole genome shotgun (WGS) entry which is preliminary data.</text>
</comment>
<protein>
    <submittedName>
        <fullName evidence="1">Uncharacterized protein</fullName>
    </submittedName>
</protein>
<gene>
    <name evidence="1" type="ORF">KIL84_023147</name>
</gene>
<evidence type="ECO:0000313" key="1">
    <source>
        <dbReference type="EMBL" id="KAH1165588.1"/>
    </source>
</evidence>